<dbReference type="Gene3D" id="3.40.50.620">
    <property type="entry name" value="HUPs"/>
    <property type="match status" value="1"/>
</dbReference>
<reference evidence="11 12" key="1">
    <citation type="submission" date="2018-12" db="EMBL/GenBank/DDBJ databases">
        <title>Genome sequence and assembly of Colletotrichum trifolii.</title>
        <authorList>
            <person name="Gan P."/>
            <person name="Shirasu K."/>
        </authorList>
    </citation>
    <scope>NUCLEOTIDE SEQUENCE [LARGE SCALE GENOMIC DNA]</scope>
    <source>
        <strain evidence="11 12">543-2</strain>
    </source>
</reference>
<evidence type="ECO:0000256" key="8">
    <source>
        <dbReference type="ARBA" id="ARBA00049339"/>
    </source>
</evidence>
<evidence type="ECO:0000256" key="5">
    <source>
        <dbReference type="ARBA" id="ARBA00022840"/>
    </source>
</evidence>
<dbReference type="Pfam" id="PF00750">
    <property type="entry name" value="tRNA-synt_1d"/>
    <property type="match status" value="1"/>
</dbReference>
<dbReference type="SMART" id="SM00836">
    <property type="entry name" value="DALR_1"/>
    <property type="match status" value="1"/>
</dbReference>
<organism evidence="11 12">
    <name type="scientific">Colletotrichum trifolii</name>
    <dbReference type="NCBI Taxonomy" id="5466"/>
    <lineage>
        <taxon>Eukaryota</taxon>
        <taxon>Fungi</taxon>
        <taxon>Dikarya</taxon>
        <taxon>Ascomycota</taxon>
        <taxon>Pezizomycotina</taxon>
        <taxon>Sordariomycetes</taxon>
        <taxon>Hypocreomycetidae</taxon>
        <taxon>Glomerellales</taxon>
        <taxon>Glomerellaceae</taxon>
        <taxon>Colletotrichum</taxon>
        <taxon>Colletotrichum orbiculare species complex</taxon>
    </lineage>
</organism>
<evidence type="ECO:0000256" key="9">
    <source>
        <dbReference type="RuleBase" id="RU363038"/>
    </source>
</evidence>
<dbReference type="GO" id="GO:0006420">
    <property type="term" value="P:arginyl-tRNA aminoacylation"/>
    <property type="evidence" value="ECO:0007669"/>
    <property type="project" value="InterPro"/>
</dbReference>
<evidence type="ECO:0000256" key="1">
    <source>
        <dbReference type="ARBA" id="ARBA00005594"/>
    </source>
</evidence>
<dbReference type="InterPro" id="IPR001278">
    <property type="entry name" value="Arg-tRNA-ligase"/>
</dbReference>
<sequence length="464" mass="51816">MASEFEGRHLRSTINGASIANLYERMGWDVTRLNYLGDWGKQVALLAVGWERFGSEEEFQKDAIRHLLRVYKQIEEAFRPETEASHQAKEQGLSTAEIESQGIYAERDAFFKRLETGDADAMALWKKFRDVYVQDYTRAYARLGIMFDEYHGESQVTSESVAEVEAVLKDKGVLEESDSSWIVDFKKHGSKGLGTAVLLNRTGTTNYLLRDIANVLDLDKKYNFDRLIYVVESNQDAHFSRVAKAIELMGHVDLSKKLQHVGFGKVQGLSAQLGNAHLFGDMLDQCAAAVSTAMSESEDGDAPPEAAEPFGITSLIAQDMHTKRGNGYAFDSKKMTEFTGDTGAALQLAWTRLNLTLRQLDAGGASLADVDYSHLQAEEYTNLLRLMAQYPDVVNAAYKSLEPSAVLAFLYRMVEQLIECLDMDEEEDANEGPEVDLARTVLYENAKQVLENGMKVLGIRPLVT</sequence>
<dbReference type="Gene3D" id="1.10.730.10">
    <property type="entry name" value="Isoleucyl-tRNA Synthetase, Domain 1"/>
    <property type="match status" value="1"/>
</dbReference>
<dbReference type="InterPro" id="IPR009080">
    <property type="entry name" value="tRNAsynth_Ia_anticodon-bd"/>
</dbReference>
<evidence type="ECO:0000256" key="6">
    <source>
        <dbReference type="ARBA" id="ARBA00022917"/>
    </source>
</evidence>
<dbReference type="PRINTS" id="PR01038">
    <property type="entry name" value="TRNASYNTHARG"/>
</dbReference>
<dbReference type="EC" id="6.1.1.19" evidence="2"/>
<evidence type="ECO:0000313" key="12">
    <source>
        <dbReference type="Proteomes" id="UP000295703"/>
    </source>
</evidence>
<comment type="similarity">
    <text evidence="1 9">Belongs to the class-I aminoacyl-tRNA synthetase family.</text>
</comment>
<dbReference type="InterPro" id="IPR035684">
    <property type="entry name" value="ArgRS_core"/>
</dbReference>
<evidence type="ECO:0000256" key="4">
    <source>
        <dbReference type="ARBA" id="ARBA00022741"/>
    </source>
</evidence>
<dbReference type="SUPFAM" id="SSF47323">
    <property type="entry name" value="Anticodon-binding domain of a subclass of class I aminoacyl-tRNA synthetases"/>
    <property type="match status" value="1"/>
</dbReference>
<keyword evidence="3 9" id="KW-0436">Ligase</keyword>
<dbReference type="Proteomes" id="UP000295703">
    <property type="component" value="Unassembled WGS sequence"/>
</dbReference>
<dbReference type="PANTHER" id="PTHR11956:SF11">
    <property type="entry name" value="ARGININE--TRNA LIGASE, MITOCHONDRIAL-RELATED"/>
    <property type="match status" value="1"/>
</dbReference>
<dbReference type="SUPFAM" id="SSF52374">
    <property type="entry name" value="Nucleotidylyl transferase"/>
    <property type="match status" value="1"/>
</dbReference>
<proteinExistence type="inferred from homology"/>
<dbReference type="AlphaFoldDB" id="A0A4R8QCT5"/>
<keyword evidence="5 9" id="KW-0067">ATP-binding</keyword>
<keyword evidence="12" id="KW-1185">Reference proteome</keyword>
<accession>A0A4R8QCT5</accession>
<gene>
    <name evidence="11" type="ORF">CTRI78_v011312</name>
</gene>
<dbReference type="STRING" id="5466.A0A4R8QCT5"/>
<name>A0A4R8QCT5_COLTR</name>
<evidence type="ECO:0000256" key="7">
    <source>
        <dbReference type="ARBA" id="ARBA00023146"/>
    </source>
</evidence>
<dbReference type="GO" id="GO:0005739">
    <property type="term" value="C:mitochondrion"/>
    <property type="evidence" value="ECO:0007669"/>
    <property type="project" value="TreeGrafter"/>
</dbReference>
<comment type="caution">
    <text evidence="11">The sequence shown here is derived from an EMBL/GenBank/DDBJ whole genome shotgun (WGS) entry which is preliminary data.</text>
</comment>
<feature type="domain" description="DALR anticodon binding" evidence="10">
    <location>
        <begin position="346"/>
        <end position="462"/>
    </location>
</feature>
<dbReference type="Pfam" id="PF05746">
    <property type="entry name" value="DALR_1"/>
    <property type="match status" value="1"/>
</dbReference>
<evidence type="ECO:0000256" key="2">
    <source>
        <dbReference type="ARBA" id="ARBA00012837"/>
    </source>
</evidence>
<evidence type="ECO:0000259" key="10">
    <source>
        <dbReference type="SMART" id="SM00836"/>
    </source>
</evidence>
<dbReference type="InterPro" id="IPR008909">
    <property type="entry name" value="DALR_anticod-bd"/>
</dbReference>
<dbReference type="InterPro" id="IPR014729">
    <property type="entry name" value="Rossmann-like_a/b/a_fold"/>
</dbReference>
<evidence type="ECO:0000256" key="3">
    <source>
        <dbReference type="ARBA" id="ARBA00022598"/>
    </source>
</evidence>
<dbReference type="GO" id="GO:0005524">
    <property type="term" value="F:ATP binding"/>
    <property type="evidence" value="ECO:0007669"/>
    <property type="project" value="UniProtKB-KW"/>
</dbReference>
<dbReference type="GO" id="GO:0004814">
    <property type="term" value="F:arginine-tRNA ligase activity"/>
    <property type="evidence" value="ECO:0007669"/>
    <property type="project" value="UniProtKB-EC"/>
</dbReference>
<comment type="catalytic activity">
    <reaction evidence="8">
        <text>tRNA(Arg) + L-arginine + ATP = L-arginyl-tRNA(Arg) + AMP + diphosphate</text>
        <dbReference type="Rhea" id="RHEA:20301"/>
        <dbReference type="Rhea" id="RHEA-COMP:9658"/>
        <dbReference type="Rhea" id="RHEA-COMP:9673"/>
        <dbReference type="ChEBI" id="CHEBI:30616"/>
        <dbReference type="ChEBI" id="CHEBI:32682"/>
        <dbReference type="ChEBI" id="CHEBI:33019"/>
        <dbReference type="ChEBI" id="CHEBI:78442"/>
        <dbReference type="ChEBI" id="CHEBI:78513"/>
        <dbReference type="ChEBI" id="CHEBI:456215"/>
        <dbReference type="EC" id="6.1.1.19"/>
    </reaction>
</comment>
<dbReference type="FunFam" id="1.10.730.10:FF:000006">
    <property type="entry name" value="Arginyl-tRNA synthetase 2, mitochondrial"/>
    <property type="match status" value="1"/>
</dbReference>
<dbReference type="GO" id="GO:0032543">
    <property type="term" value="P:mitochondrial translation"/>
    <property type="evidence" value="ECO:0007669"/>
    <property type="project" value="TreeGrafter"/>
</dbReference>
<keyword evidence="7 9" id="KW-0030">Aminoacyl-tRNA synthetase</keyword>
<dbReference type="EMBL" id="RYZW01000265">
    <property type="protein sequence ID" value="TDZ36458.1"/>
    <property type="molecule type" value="Genomic_DNA"/>
</dbReference>
<evidence type="ECO:0000313" key="11">
    <source>
        <dbReference type="EMBL" id="TDZ36458.1"/>
    </source>
</evidence>
<keyword evidence="4 9" id="KW-0547">Nucleotide-binding</keyword>
<protein>
    <recommendedName>
        <fullName evidence="2">arginine--tRNA ligase</fullName>
        <ecNumber evidence="2">6.1.1.19</ecNumber>
    </recommendedName>
</protein>
<keyword evidence="6 9" id="KW-0648">Protein biosynthesis</keyword>
<dbReference type="PANTHER" id="PTHR11956">
    <property type="entry name" value="ARGINYL-TRNA SYNTHETASE"/>
    <property type="match status" value="1"/>
</dbReference>